<sequence length="193" mass="20120">MVRQKSSIVVMTVAFVALCAYMGLAHAFSQRGAGRDVTDAHGVSAAVAPVEAAPSEAEMETIAASLADIPGLYDLAVLPDDRGDGQFVVSAMVEVETPAGTISNPTVAFRDMRAVTDAYLSNLYLLKEPIAEAEITFTEGGTIVGTAGLGRSTYEHLATRASGEDLAEAMQGAAQDATGVDHACWMELKPLAN</sequence>
<organism evidence="2 3">
    <name type="scientific">Alicyclobacillus mali</name>
    <name type="common">ex Roth et al. 2021</name>
    <dbReference type="NCBI Taxonomy" id="1123961"/>
    <lineage>
        <taxon>Bacteria</taxon>
        <taxon>Bacillati</taxon>
        <taxon>Bacillota</taxon>
        <taxon>Bacilli</taxon>
        <taxon>Bacillales</taxon>
        <taxon>Alicyclobacillaceae</taxon>
        <taxon>Alicyclobacillus</taxon>
    </lineage>
</organism>
<comment type="caution">
    <text evidence="2">The sequence shown here is derived from an EMBL/GenBank/DDBJ whole genome shotgun (WGS) entry which is preliminary data.</text>
</comment>
<gene>
    <name evidence="2" type="ORF">IW967_04720</name>
</gene>
<feature type="chain" id="PRO_5045209229" evidence="1">
    <location>
        <begin position="28"/>
        <end position="193"/>
    </location>
</feature>
<name>A0ABS0F1L1_9BACL</name>
<keyword evidence="3" id="KW-1185">Reference proteome</keyword>
<dbReference type="EMBL" id="JADPKZ010000034">
    <property type="protein sequence ID" value="MBF8377171.1"/>
    <property type="molecule type" value="Genomic_DNA"/>
</dbReference>
<reference evidence="2 3" key="1">
    <citation type="submission" date="2020-11" db="EMBL/GenBank/DDBJ databases">
        <title>Genomic insight of Alicyclobacillus mali FL 18 reveals a new arsenic-resistant strain, with potential in environmental biotechnology.</title>
        <authorList>
            <person name="Fiorentino G."/>
            <person name="Gallo G."/>
            <person name="Aulitto M."/>
        </authorList>
    </citation>
    <scope>NUCLEOTIDE SEQUENCE [LARGE SCALE GENOMIC DNA]</scope>
    <source>
        <strain evidence="2 3">FL 18</strain>
    </source>
</reference>
<feature type="signal peptide" evidence="1">
    <location>
        <begin position="1"/>
        <end position="27"/>
    </location>
</feature>
<proteinExistence type="predicted"/>
<keyword evidence="1" id="KW-0732">Signal</keyword>
<evidence type="ECO:0000313" key="3">
    <source>
        <dbReference type="Proteomes" id="UP000642910"/>
    </source>
</evidence>
<protein>
    <submittedName>
        <fullName evidence="2">Uncharacterized protein</fullName>
    </submittedName>
</protein>
<evidence type="ECO:0000313" key="2">
    <source>
        <dbReference type="EMBL" id="MBF8377171.1"/>
    </source>
</evidence>
<dbReference type="RefSeq" id="WP_067848719.1">
    <property type="nucleotide sequence ID" value="NZ_JADPKZ010000034.1"/>
</dbReference>
<evidence type="ECO:0000256" key="1">
    <source>
        <dbReference type="SAM" id="SignalP"/>
    </source>
</evidence>
<dbReference type="Proteomes" id="UP000642910">
    <property type="component" value="Unassembled WGS sequence"/>
</dbReference>
<accession>A0ABS0F1L1</accession>